<keyword evidence="4" id="KW-1185">Reference proteome</keyword>
<evidence type="ECO:0000313" key="4">
    <source>
        <dbReference type="Proteomes" id="UP000230407"/>
    </source>
</evidence>
<feature type="region of interest" description="Disordered" evidence="1">
    <location>
        <begin position="180"/>
        <end position="238"/>
    </location>
</feature>
<organism evidence="3 4">
    <name type="scientific">Streptomyces carminius</name>
    <dbReference type="NCBI Taxonomy" id="2665496"/>
    <lineage>
        <taxon>Bacteria</taxon>
        <taxon>Bacillati</taxon>
        <taxon>Actinomycetota</taxon>
        <taxon>Actinomycetes</taxon>
        <taxon>Kitasatosporales</taxon>
        <taxon>Streptomycetaceae</taxon>
        <taxon>Streptomyces</taxon>
    </lineage>
</organism>
<keyword evidence="2" id="KW-1133">Transmembrane helix</keyword>
<reference evidence="3 4" key="1">
    <citation type="submission" date="2017-11" db="EMBL/GenBank/DDBJ databases">
        <title>Streptomyces carmine sp. nov., a novel actinomycete isolated from Sophora alopecuroides in Xinjiang, China.</title>
        <authorList>
            <person name="Wang Y."/>
            <person name="Luo X."/>
            <person name="Wan C."/>
            <person name="Zhang L."/>
        </authorList>
    </citation>
    <scope>NUCLEOTIDE SEQUENCE [LARGE SCALE GENOMIC DNA]</scope>
    <source>
        <strain evidence="3 4">TRM SA0054</strain>
    </source>
</reference>
<dbReference type="AlphaFoldDB" id="A0A2M8M056"/>
<feature type="region of interest" description="Disordered" evidence="1">
    <location>
        <begin position="72"/>
        <end position="168"/>
    </location>
</feature>
<keyword evidence="2" id="KW-0472">Membrane</keyword>
<dbReference type="Proteomes" id="UP000230407">
    <property type="component" value="Unassembled WGS sequence"/>
</dbReference>
<comment type="caution">
    <text evidence="3">The sequence shown here is derived from an EMBL/GenBank/DDBJ whole genome shotgun (WGS) entry which is preliminary data.</text>
</comment>
<sequence length="389" mass="39624">MGIESEQLVFDYLSRIGDLAHGTSMTAAERARLVNRVRADIERRRTEAGGAHTTAGVRRILDRIGRPEDVIAGAGASVPLPRGTGRTERTEPRPRDEPVLPDGPPPRAAPRGGAVWWTGQAGTAPKPAPPERARPVPPPAGAPSPAGGGGTGAVDGESDPLPGGPVARYAAGGRVRVEGFDGGIELPEMLKPPPDPEEEREERERAGRKAVPGTGAAGAAGTTAGIAGPPPVPSAAPAGSAARRLAARLWRHRAARTADGGAAGGAAGAPGARGLGLPRVGAVELLAAALLVAGAVMGSLVPLLMGWVVAYLSPRLGRLEVRIAVLGVPGTVAGAVLVWLWGRTEERWGEPLAQDALGAAVGDAWPGALRAAAVASALFLLWRSGRRRG</sequence>
<evidence type="ECO:0000256" key="1">
    <source>
        <dbReference type="SAM" id="MobiDB-lite"/>
    </source>
</evidence>
<evidence type="ECO:0000256" key="2">
    <source>
        <dbReference type="SAM" id="Phobius"/>
    </source>
</evidence>
<feature type="compositionally biased region" description="Basic and acidic residues" evidence="1">
    <location>
        <begin position="85"/>
        <end position="98"/>
    </location>
</feature>
<feature type="transmembrane region" description="Helical" evidence="2">
    <location>
        <begin position="285"/>
        <end position="311"/>
    </location>
</feature>
<feature type="compositionally biased region" description="Low complexity" evidence="1">
    <location>
        <begin position="210"/>
        <end position="227"/>
    </location>
</feature>
<name>A0A2M8M056_9ACTN</name>
<protein>
    <submittedName>
        <fullName evidence="3">Uncharacterized protein</fullName>
    </submittedName>
</protein>
<accession>A0A2M8M056</accession>
<proteinExistence type="predicted"/>
<evidence type="ECO:0000313" key="3">
    <source>
        <dbReference type="EMBL" id="PJE97587.1"/>
    </source>
</evidence>
<feature type="transmembrane region" description="Helical" evidence="2">
    <location>
        <begin position="323"/>
        <end position="342"/>
    </location>
</feature>
<feature type="transmembrane region" description="Helical" evidence="2">
    <location>
        <begin position="364"/>
        <end position="382"/>
    </location>
</feature>
<gene>
    <name evidence="3" type="ORF">CUT44_10575</name>
</gene>
<keyword evidence="2" id="KW-0812">Transmembrane</keyword>
<dbReference type="RefSeq" id="WP_100201677.1">
    <property type="nucleotide sequence ID" value="NZ_PGGW01000039.1"/>
</dbReference>
<dbReference type="EMBL" id="PGGW01000039">
    <property type="protein sequence ID" value="PJE97587.1"/>
    <property type="molecule type" value="Genomic_DNA"/>
</dbReference>